<dbReference type="Pfam" id="PF05983">
    <property type="entry name" value="Med7"/>
    <property type="match status" value="1"/>
</dbReference>
<comment type="caution">
    <text evidence="10">The sequence shown here is derived from an EMBL/GenBank/DDBJ whole genome shotgun (WGS) entry which is preliminary data.</text>
</comment>
<dbReference type="InterPro" id="IPR009244">
    <property type="entry name" value="Mediatior_Med7"/>
</dbReference>
<evidence type="ECO:0000256" key="2">
    <source>
        <dbReference type="ARBA" id="ARBA00009994"/>
    </source>
</evidence>
<accession>D6RK15</accession>
<dbReference type="Gene3D" id="6.10.140.200">
    <property type="match status" value="1"/>
</dbReference>
<name>D6RK15_COPC7</name>
<keyword evidence="5 8" id="KW-0010">Activator</keyword>
<evidence type="ECO:0000256" key="3">
    <source>
        <dbReference type="ARBA" id="ARBA00020631"/>
    </source>
</evidence>
<comment type="similarity">
    <text evidence="2 8">Belongs to the Mediator complex subunit 7 family.</text>
</comment>
<keyword evidence="7 8" id="KW-0539">Nucleus</keyword>
<dbReference type="InterPro" id="IPR037212">
    <property type="entry name" value="Med7/Med21-like"/>
</dbReference>
<reference evidence="10 11" key="1">
    <citation type="journal article" date="2010" name="Proc. Natl. Acad. Sci. U.S.A.">
        <title>Insights into evolution of multicellular fungi from the assembled chromosomes of the mushroom Coprinopsis cinerea (Coprinus cinereus).</title>
        <authorList>
            <person name="Stajich J.E."/>
            <person name="Wilke S.K."/>
            <person name="Ahren D."/>
            <person name="Au C.H."/>
            <person name="Birren B.W."/>
            <person name="Borodovsky M."/>
            <person name="Burns C."/>
            <person name="Canback B."/>
            <person name="Casselton L.A."/>
            <person name="Cheng C.K."/>
            <person name="Deng J."/>
            <person name="Dietrich F.S."/>
            <person name="Fargo D.C."/>
            <person name="Farman M.L."/>
            <person name="Gathman A.C."/>
            <person name="Goldberg J."/>
            <person name="Guigo R."/>
            <person name="Hoegger P.J."/>
            <person name="Hooker J.B."/>
            <person name="Huggins A."/>
            <person name="James T.Y."/>
            <person name="Kamada T."/>
            <person name="Kilaru S."/>
            <person name="Kodira C."/>
            <person name="Kues U."/>
            <person name="Kupfer D."/>
            <person name="Kwan H.S."/>
            <person name="Lomsadze A."/>
            <person name="Li W."/>
            <person name="Lilly W.W."/>
            <person name="Ma L.J."/>
            <person name="Mackey A.J."/>
            <person name="Manning G."/>
            <person name="Martin F."/>
            <person name="Muraguchi H."/>
            <person name="Natvig D.O."/>
            <person name="Palmerini H."/>
            <person name="Ramesh M.A."/>
            <person name="Rehmeyer C.J."/>
            <person name="Roe B.A."/>
            <person name="Shenoy N."/>
            <person name="Stanke M."/>
            <person name="Ter-Hovhannisyan V."/>
            <person name="Tunlid A."/>
            <person name="Velagapudi R."/>
            <person name="Vision T.J."/>
            <person name="Zeng Q."/>
            <person name="Zolan M.E."/>
            <person name="Pukkila P.J."/>
        </authorList>
    </citation>
    <scope>NUCLEOTIDE SEQUENCE [LARGE SCALE GENOMIC DNA]</scope>
    <source>
        <strain evidence="11">Okayama-7 / 130 / ATCC MYA-4618 / FGSC 9003</strain>
    </source>
</reference>
<evidence type="ECO:0000313" key="10">
    <source>
        <dbReference type="EMBL" id="EFI28672.1"/>
    </source>
</evidence>
<dbReference type="GO" id="GO:0070847">
    <property type="term" value="C:core mediator complex"/>
    <property type="evidence" value="ECO:0007669"/>
    <property type="project" value="TreeGrafter"/>
</dbReference>
<dbReference type="InParanoid" id="D6RK15"/>
<feature type="compositionally biased region" description="Acidic residues" evidence="9">
    <location>
        <begin position="242"/>
        <end position="257"/>
    </location>
</feature>
<dbReference type="GO" id="GO:0003712">
    <property type="term" value="F:transcription coregulator activity"/>
    <property type="evidence" value="ECO:0007669"/>
    <property type="project" value="InterPro"/>
</dbReference>
<dbReference type="Proteomes" id="UP000001861">
    <property type="component" value="Unassembled WGS sequence"/>
</dbReference>
<dbReference type="GeneID" id="6006168"/>
<dbReference type="Gene3D" id="6.10.140.1520">
    <property type="match status" value="1"/>
</dbReference>
<dbReference type="HOGENOM" id="CLU_717654_0_0_1"/>
<dbReference type="GO" id="GO:0016592">
    <property type="term" value="C:mediator complex"/>
    <property type="evidence" value="ECO:0007669"/>
    <property type="project" value="InterPro"/>
</dbReference>
<dbReference type="PANTHER" id="PTHR21428:SF11">
    <property type="entry name" value="MEDIATOR OF RNA POLYMERASE II TRANSCRIPTION SUBUNIT 7"/>
    <property type="match status" value="1"/>
</dbReference>
<dbReference type="PANTHER" id="PTHR21428">
    <property type="entry name" value="MEDIATOR OF RNA POLYMERASE II TRANSCRIPTION SUBUNIT 7"/>
    <property type="match status" value="1"/>
</dbReference>
<dbReference type="RefSeq" id="XP_002912166.1">
    <property type="nucleotide sequence ID" value="XM_002912120.1"/>
</dbReference>
<feature type="region of interest" description="Disordered" evidence="9">
    <location>
        <begin position="215"/>
        <end position="355"/>
    </location>
</feature>
<evidence type="ECO:0000256" key="1">
    <source>
        <dbReference type="ARBA" id="ARBA00004123"/>
    </source>
</evidence>
<dbReference type="OrthoDB" id="10253553at2759"/>
<dbReference type="VEuPathDB" id="FungiDB:CC1G_13698"/>
<evidence type="ECO:0000256" key="5">
    <source>
        <dbReference type="ARBA" id="ARBA00023159"/>
    </source>
</evidence>
<dbReference type="GO" id="GO:0006357">
    <property type="term" value="P:regulation of transcription by RNA polymerase II"/>
    <property type="evidence" value="ECO:0007669"/>
    <property type="project" value="InterPro"/>
</dbReference>
<keyword evidence="11" id="KW-1185">Reference proteome</keyword>
<proteinExistence type="inferred from homology"/>
<protein>
    <recommendedName>
        <fullName evidence="3 8">Mediator of RNA polymerase II transcription subunit 7</fullName>
    </recommendedName>
</protein>
<dbReference type="STRING" id="240176.D6RK15"/>
<evidence type="ECO:0000256" key="7">
    <source>
        <dbReference type="ARBA" id="ARBA00023242"/>
    </source>
</evidence>
<sequence length="385" mass="42940">MDDDEVNEVRNPFPSPPSHYTRYSSHNLKLLALLKERAPDHQDHPVNQHQLLSDQKDVPEWDLGLLEKPRVDWILDEPDAHYNVFGERWPVKEKHPSLAEAGITQLYSSDPSVDRRPALVSVLKSLLVTYSNLISSLLDPPPLEGAPEWNRHMAWLKTLSLNLLAAANDLRPMQARCSLELMMQRQLELRREETRNIHDKCDALEAKLKELRATPLQSSQDITKHFSDDEGDADEPLAPLPDEPEIVDGDEEMEQDETAAPSRAEPASKETAEPEPEATTTEETPSKAPSPKPQLSMTTAEDPPQGSELDPSLKPMDVNMDDGEEGEGKKEGKLELNMTGLGPDGLPLEGSHDLSQLDPADSLNGHYTDIRALLCLPRLPEIFGV</sequence>
<comment type="subunit">
    <text evidence="8">Component of the Mediator complex.</text>
</comment>
<keyword evidence="4 8" id="KW-0805">Transcription regulation</keyword>
<evidence type="ECO:0000256" key="9">
    <source>
        <dbReference type="SAM" id="MobiDB-lite"/>
    </source>
</evidence>
<dbReference type="OMA" id="MMQDHLD"/>
<dbReference type="EMBL" id="AACS02000001">
    <property type="protein sequence ID" value="EFI28672.1"/>
    <property type="molecule type" value="Genomic_DNA"/>
</dbReference>
<feature type="region of interest" description="Disordered" evidence="9">
    <location>
        <begin position="1"/>
        <end position="21"/>
    </location>
</feature>
<comment type="subcellular location">
    <subcellularLocation>
        <location evidence="1 8">Nucleus</location>
    </subcellularLocation>
</comment>
<evidence type="ECO:0000256" key="6">
    <source>
        <dbReference type="ARBA" id="ARBA00023163"/>
    </source>
</evidence>
<evidence type="ECO:0000313" key="11">
    <source>
        <dbReference type="Proteomes" id="UP000001861"/>
    </source>
</evidence>
<evidence type="ECO:0000256" key="4">
    <source>
        <dbReference type="ARBA" id="ARBA00023015"/>
    </source>
</evidence>
<dbReference type="SUPFAM" id="SSF140718">
    <property type="entry name" value="Mediator hinge subcomplex-like"/>
    <property type="match status" value="1"/>
</dbReference>
<evidence type="ECO:0000256" key="8">
    <source>
        <dbReference type="RuleBase" id="RU364060"/>
    </source>
</evidence>
<feature type="compositionally biased region" description="Low complexity" evidence="9">
    <location>
        <begin position="277"/>
        <end position="289"/>
    </location>
</feature>
<dbReference type="KEGG" id="cci:CC1G_13698"/>
<dbReference type="AlphaFoldDB" id="D6RK15"/>
<keyword evidence="6 8" id="KW-0804">Transcription</keyword>
<dbReference type="eggNOG" id="ENOG502SAJI">
    <property type="taxonomic scope" value="Eukaryota"/>
</dbReference>
<dbReference type="InterPro" id="IPR044888">
    <property type="entry name" value="Mediatior_Med7_sf"/>
</dbReference>
<comment type="function">
    <text evidence="8">Component of the Mediator complex, a coactivator involved in the regulated transcription of nearly all RNA polymerase II-dependent genes. Mediator functions as a bridge to convey information from gene-specific regulatory proteins to the basal RNA polymerase II transcription machinery.</text>
</comment>
<organism evidence="10 11">
    <name type="scientific">Coprinopsis cinerea (strain Okayama-7 / 130 / ATCC MYA-4618 / FGSC 9003)</name>
    <name type="common">Inky cap fungus</name>
    <name type="synonym">Hormographiella aspergillata</name>
    <dbReference type="NCBI Taxonomy" id="240176"/>
    <lineage>
        <taxon>Eukaryota</taxon>
        <taxon>Fungi</taxon>
        <taxon>Dikarya</taxon>
        <taxon>Basidiomycota</taxon>
        <taxon>Agaricomycotina</taxon>
        <taxon>Agaricomycetes</taxon>
        <taxon>Agaricomycetidae</taxon>
        <taxon>Agaricales</taxon>
        <taxon>Agaricineae</taxon>
        <taxon>Psathyrellaceae</taxon>
        <taxon>Coprinopsis</taxon>
    </lineage>
</organism>
<gene>
    <name evidence="10" type="ORF">CC1G_13698</name>
</gene>